<dbReference type="EMBL" id="FOKW01000001">
    <property type="protein sequence ID" value="SFB67527.1"/>
    <property type="molecule type" value="Genomic_DNA"/>
</dbReference>
<evidence type="ECO:0000313" key="2">
    <source>
        <dbReference type="Proteomes" id="UP000199161"/>
    </source>
</evidence>
<name>A0A1I1CYC7_NATHA</name>
<dbReference type="AlphaFoldDB" id="A0A1I1CYC7"/>
<proteinExistence type="predicted"/>
<protein>
    <submittedName>
        <fullName evidence="1">Uncharacterized protein</fullName>
    </submittedName>
</protein>
<keyword evidence="2" id="KW-1185">Reference proteome</keyword>
<accession>A0A1I1CYC7</accession>
<evidence type="ECO:0000313" key="1">
    <source>
        <dbReference type="EMBL" id="SFB67527.1"/>
    </source>
</evidence>
<reference evidence="2" key="1">
    <citation type="submission" date="2016-10" db="EMBL/GenBank/DDBJ databases">
        <authorList>
            <person name="Varghese N."/>
            <person name="Submissions S."/>
        </authorList>
    </citation>
    <scope>NUCLEOTIDE SEQUENCE [LARGE SCALE GENOMIC DNA]</scope>
    <source>
        <strain evidence="2">DSM 13078</strain>
    </source>
</reference>
<gene>
    <name evidence="1" type="ORF">SAMN05444422_10150</name>
</gene>
<organism evidence="1 2">
    <name type="scientific">Natronobacterium haloterrestre</name>
    <name type="common">Halobiforma haloterrestris</name>
    <dbReference type="NCBI Taxonomy" id="148448"/>
    <lineage>
        <taxon>Archaea</taxon>
        <taxon>Methanobacteriati</taxon>
        <taxon>Methanobacteriota</taxon>
        <taxon>Stenosarchaea group</taxon>
        <taxon>Halobacteria</taxon>
        <taxon>Halobacteriales</taxon>
        <taxon>Natrialbaceae</taxon>
        <taxon>Natronobacterium</taxon>
    </lineage>
</organism>
<dbReference type="Proteomes" id="UP000199161">
    <property type="component" value="Unassembled WGS sequence"/>
</dbReference>
<sequence length="84" mass="10077">MLRVGDEGLSLSNIDWTVEYDFLGKSCRQEIKRAGRLMHFDQDEEEDFSGQYILQMTDNEADKFGYRPWSLEKNMIDTRHERRK</sequence>